<dbReference type="InterPro" id="IPR005653">
    <property type="entry name" value="OstA-like_N"/>
</dbReference>
<organism evidence="7 8">
    <name type="scientific">Paucibacter sediminis</name>
    <dbReference type="NCBI Taxonomy" id="3019553"/>
    <lineage>
        <taxon>Bacteria</taxon>
        <taxon>Pseudomonadati</taxon>
        <taxon>Pseudomonadota</taxon>
        <taxon>Betaproteobacteria</taxon>
        <taxon>Burkholderiales</taxon>
        <taxon>Sphaerotilaceae</taxon>
        <taxon>Roseateles</taxon>
    </lineage>
</organism>
<dbReference type="HAMAP" id="MF_01914">
    <property type="entry name" value="LPS_assembly_LptA"/>
    <property type="match status" value="1"/>
</dbReference>
<dbReference type="InterPro" id="IPR014340">
    <property type="entry name" value="LptA"/>
</dbReference>
<evidence type="ECO:0000256" key="5">
    <source>
        <dbReference type="SAM" id="MobiDB-lite"/>
    </source>
</evidence>
<dbReference type="GO" id="GO:0017089">
    <property type="term" value="F:glycolipid transfer activity"/>
    <property type="evidence" value="ECO:0007669"/>
    <property type="project" value="TreeGrafter"/>
</dbReference>
<evidence type="ECO:0000256" key="3">
    <source>
        <dbReference type="ARBA" id="ARBA00022764"/>
    </source>
</evidence>
<keyword evidence="2 4" id="KW-0732">Signal</keyword>
<name>A0AA95NF50_9BURK</name>
<feature type="region of interest" description="Disordered" evidence="5">
    <location>
        <begin position="189"/>
        <end position="217"/>
    </location>
</feature>
<feature type="compositionally biased region" description="Polar residues" evidence="5">
    <location>
        <begin position="203"/>
        <end position="217"/>
    </location>
</feature>
<dbReference type="KEGG" id="pais:PFX98_05485"/>
<dbReference type="NCBIfam" id="TIGR03002">
    <property type="entry name" value="outer_YhbN_LptA"/>
    <property type="match status" value="1"/>
</dbReference>
<gene>
    <name evidence="4 7" type="primary">lptA</name>
    <name evidence="7" type="ORF">PFX98_05485</name>
</gene>
<evidence type="ECO:0000256" key="2">
    <source>
        <dbReference type="ARBA" id="ARBA00022729"/>
    </source>
</evidence>
<feature type="signal peptide" evidence="4">
    <location>
        <begin position="1"/>
        <end position="31"/>
    </location>
</feature>
<dbReference type="EMBL" id="CP116346">
    <property type="protein sequence ID" value="WIT13059.1"/>
    <property type="molecule type" value="Genomic_DNA"/>
</dbReference>
<evidence type="ECO:0000313" key="8">
    <source>
        <dbReference type="Proteomes" id="UP001177769"/>
    </source>
</evidence>
<reference evidence="7" key="1">
    <citation type="submission" date="2023-01" db="EMBL/GenBank/DDBJ databases">
        <title>Whole genome sequence of Paucibacter sp. S2-9 isolated from pond sediment.</title>
        <authorList>
            <person name="Jung J.Y."/>
        </authorList>
    </citation>
    <scope>NUCLEOTIDE SEQUENCE</scope>
    <source>
        <strain evidence="7">S2-9</strain>
    </source>
</reference>
<feature type="compositionally biased region" description="Low complexity" evidence="5">
    <location>
        <begin position="189"/>
        <end position="200"/>
    </location>
</feature>
<proteinExistence type="inferred from homology"/>
<dbReference type="Gene3D" id="2.60.450.10">
    <property type="entry name" value="Lipopolysaccharide (LPS) transport protein A like domain"/>
    <property type="match status" value="1"/>
</dbReference>
<comment type="subcellular location">
    <subcellularLocation>
        <location evidence="4">Periplasm</location>
    </subcellularLocation>
</comment>
<keyword evidence="3 4" id="KW-0574">Periplasm</keyword>
<dbReference type="GO" id="GO:0030288">
    <property type="term" value="C:outer membrane-bounded periplasmic space"/>
    <property type="evidence" value="ECO:0007669"/>
    <property type="project" value="TreeGrafter"/>
</dbReference>
<dbReference type="GO" id="GO:0015920">
    <property type="term" value="P:lipopolysaccharide transport"/>
    <property type="evidence" value="ECO:0007669"/>
    <property type="project" value="UniProtKB-UniRule"/>
</dbReference>
<evidence type="ECO:0000256" key="1">
    <source>
        <dbReference type="ARBA" id="ARBA00022448"/>
    </source>
</evidence>
<comment type="function">
    <text evidence="4">Involved in the assembly of lipopolysaccharide (LPS). Required for the translocation of LPS from the inner membrane to the outer membrane.</text>
</comment>
<dbReference type="GO" id="GO:0001530">
    <property type="term" value="F:lipopolysaccharide binding"/>
    <property type="evidence" value="ECO:0007669"/>
    <property type="project" value="InterPro"/>
</dbReference>
<protein>
    <recommendedName>
        <fullName evidence="4">Lipopolysaccharide export system protein LptA</fullName>
    </recommendedName>
</protein>
<dbReference type="RefSeq" id="WP_285234162.1">
    <property type="nucleotide sequence ID" value="NZ_CP116346.1"/>
</dbReference>
<feature type="domain" description="Organic solvent tolerance-like N-terminal" evidence="6">
    <location>
        <begin position="50"/>
        <end position="160"/>
    </location>
</feature>
<dbReference type="PANTHER" id="PTHR36504">
    <property type="entry name" value="LIPOPOLYSACCHARIDE EXPORT SYSTEM PROTEIN LPTA"/>
    <property type="match status" value="1"/>
</dbReference>
<dbReference type="InterPro" id="IPR052037">
    <property type="entry name" value="LPS_export_LptA"/>
</dbReference>
<evidence type="ECO:0000313" key="7">
    <source>
        <dbReference type="EMBL" id="WIT13059.1"/>
    </source>
</evidence>
<accession>A0AA95NF50</accession>
<dbReference type="GO" id="GO:0009279">
    <property type="term" value="C:cell outer membrane"/>
    <property type="evidence" value="ECO:0007669"/>
    <property type="project" value="TreeGrafter"/>
</dbReference>
<dbReference type="PANTHER" id="PTHR36504:SF1">
    <property type="entry name" value="LIPOPOLYSACCHARIDE EXPORT SYSTEM PROTEIN LPTA"/>
    <property type="match status" value="1"/>
</dbReference>
<dbReference type="GO" id="GO:0043165">
    <property type="term" value="P:Gram-negative-bacterium-type cell outer membrane assembly"/>
    <property type="evidence" value="ECO:0007669"/>
    <property type="project" value="UniProtKB-UniRule"/>
</dbReference>
<keyword evidence="8" id="KW-1185">Reference proteome</keyword>
<dbReference type="Proteomes" id="UP001177769">
    <property type="component" value="Chromosome"/>
</dbReference>
<keyword evidence="1 4" id="KW-0813">Transport</keyword>
<evidence type="ECO:0000259" key="6">
    <source>
        <dbReference type="Pfam" id="PF03968"/>
    </source>
</evidence>
<feature type="chain" id="PRO_5041505900" description="Lipopolysaccharide export system protein LptA" evidence="4">
    <location>
        <begin position="32"/>
        <end position="217"/>
    </location>
</feature>
<comment type="similarity">
    <text evidence="4">Belongs to the LptA family.</text>
</comment>
<dbReference type="Pfam" id="PF03968">
    <property type="entry name" value="LptD_N"/>
    <property type="match status" value="1"/>
</dbReference>
<sequence precursor="true">MPTPTPSSTSARSLLCCACLAALLASGLARAEKADRNKPVNISSERGGRLDVVNQRTEFNGNVILSKGSMLLKAERMDVRETSDGYHQAYASGETGKPVQFRQARDVAGEAIEGTADQLEYDSRSDTVRFVGNAVVRRVRGDAVADEITGALIVYDNRSEVFSVDGGLASPHPSGRVRVVLMPRAASAAEGSAAPAASAPLPLQTSPTLQTSPRKPS</sequence>
<dbReference type="AlphaFoldDB" id="A0AA95NF50"/>
<comment type="subunit">
    <text evidence="4">Component of the lipopolysaccharide transport and assembly complex.</text>
</comment>
<evidence type="ECO:0000256" key="4">
    <source>
        <dbReference type="HAMAP-Rule" id="MF_01914"/>
    </source>
</evidence>